<dbReference type="PIRSF" id="PIRSF000137">
    <property type="entry name" value="Alcohol_oxidase"/>
    <property type="match status" value="1"/>
</dbReference>
<dbReference type="SUPFAM" id="SSF51905">
    <property type="entry name" value="FAD/NAD(P)-binding domain"/>
    <property type="match status" value="1"/>
</dbReference>
<dbReference type="RefSeq" id="WP_329413628.1">
    <property type="nucleotide sequence ID" value="NZ_CP109441.1"/>
</dbReference>
<dbReference type="Pfam" id="PF00732">
    <property type="entry name" value="GMC_oxred_N"/>
    <property type="match status" value="1"/>
</dbReference>
<organism evidence="7 8">
    <name type="scientific">Nocardia vinacea</name>
    <dbReference type="NCBI Taxonomy" id="96468"/>
    <lineage>
        <taxon>Bacteria</taxon>
        <taxon>Bacillati</taxon>
        <taxon>Actinomycetota</taxon>
        <taxon>Actinomycetes</taxon>
        <taxon>Mycobacteriales</taxon>
        <taxon>Nocardiaceae</taxon>
        <taxon>Nocardia</taxon>
    </lineage>
</organism>
<evidence type="ECO:0000259" key="6">
    <source>
        <dbReference type="PROSITE" id="PS00623"/>
    </source>
</evidence>
<evidence type="ECO:0000313" key="8">
    <source>
        <dbReference type="Proteomes" id="UP001432062"/>
    </source>
</evidence>
<sequence length="475" mass="50634">MIDTLIIGGGSAGCVLAARLSVDPEHRVQLLEAGPVSTDPAVLLDATRMPIGHESPWVWRYPVTLAGEVTGNIVRGKVIGGSGAVNGGYFVRATAADFAAWSKELDGWSFDAVLPAYRRLERDHDFGDQPGHGTTGPIPVRRTAVPAPLSCEFASACTALGLPLIPDLNAVPGTGPTDGFGPVPWNIEDGRRVDTGSAYLAPALARPNLTVTSAVLVTRIRFHGTRAIGVDYMHEGKSGALDADRIVLCAGAIESAALLLRSGIGDPERLRALDIPVVHPAPVGAGFSDHPEIGIDYRFDPSHSTAEGIPLEYVLELDDVEIRPYAVTFTPYTQRLGVALMRPHSEGVLRLRSADPTVPPHIDYRYLSEAADRIRLREAVTAAREILHAIPLVHAPESIPDDAWLHANLATSQHLSGTCRMGGADDERAVVDEQCRVHGTTGLSVVDLSVVPVPLSRGPQATTVLIAERVAEYLT</sequence>
<protein>
    <submittedName>
        <fullName evidence="7">Mycofactocin system GMC family oxidoreductase MftG</fullName>
        <ecNumber evidence="7">1.-.-.-</ecNumber>
    </submittedName>
</protein>
<dbReference type="Gene3D" id="3.50.50.60">
    <property type="entry name" value="FAD/NAD(P)-binding domain"/>
    <property type="match status" value="1"/>
</dbReference>
<dbReference type="PANTHER" id="PTHR11552:SF147">
    <property type="entry name" value="CHOLINE DEHYDROGENASE, MITOCHONDRIAL"/>
    <property type="match status" value="1"/>
</dbReference>
<proteinExistence type="inferred from homology"/>
<dbReference type="NCBIfam" id="TIGR03970">
    <property type="entry name" value="Rv0697"/>
    <property type="match status" value="1"/>
</dbReference>
<evidence type="ECO:0000256" key="5">
    <source>
        <dbReference type="RuleBase" id="RU003968"/>
    </source>
</evidence>
<dbReference type="InterPro" id="IPR012132">
    <property type="entry name" value="GMC_OxRdtase"/>
</dbReference>
<feature type="domain" description="Glucose-methanol-choline oxidoreductase N-terminal" evidence="6">
    <location>
        <begin position="76"/>
        <end position="99"/>
    </location>
</feature>
<dbReference type="Pfam" id="PF05199">
    <property type="entry name" value="GMC_oxred_C"/>
    <property type="match status" value="1"/>
</dbReference>
<dbReference type="InterPro" id="IPR007867">
    <property type="entry name" value="GMC_OxRtase_C"/>
</dbReference>
<evidence type="ECO:0000256" key="1">
    <source>
        <dbReference type="ARBA" id="ARBA00001974"/>
    </source>
</evidence>
<dbReference type="PROSITE" id="PS00623">
    <property type="entry name" value="GMC_OXRED_1"/>
    <property type="match status" value="1"/>
</dbReference>
<keyword evidence="8" id="KW-1185">Reference proteome</keyword>
<keyword evidence="4 5" id="KW-0274">FAD</keyword>
<dbReference type="InterPro" id="IPR023978">
    <property type="entry name" value="GMC_oxidoreductase_bact"/>
</dbReference>
<dbReference type="Gene3D" id="3.30.410.40">
    <property type="match status" value="1"/>
</dbReference>
<dbReference type="EMBL" id="CP109441">
    <property type="protein sequence ID" value="WUV49154.1"/>
    <property type="molecule type" value="Genomic_DNA"/>
</dbReference>
<evidence type="ECO:0000256" key="3">
    <source>
        <dbReference type="ARBA" id="ARBA00022630"/>
    </source>
</evidence>
<keyword evidence="7" id="KW-0560">Oxidoreductase</keyword>
<dbReference type="GO" id="GO:0016491">
    <property type="term" value="F:oxidoreductase activity"/>
    <property type="evidence" value="ECO:0007669"/>
    <property type="project" value="UniProtKB-KW"/>
</dbReference>
<comment type="cofactor">
    <cofactor evidence="1">
        <name>FAD</name>
        <dbReference type="ChEBI" id="CHEBI:57692"/>
    </cofactor>
</comment>
<evidence type="ECO:0000313" key="7">
    <source>
        <dbReference type="EMBL" id="WUV49154.1"/>
    </source>
</evidence>
<dbReference type="InterPro" id="IPR000172">
    <property type="entry name" value="GMC_OxRdtase_N"/>
</dbReference>
<dbReference type="Proteomes" id="UP001432062">
    <property type="component" value="Chromosome"/>
</dbReference>
<comment type="similarity">
    <text evidence="2 5">Belongs to the GMC oxidoreductase family.</text>
</comment>
<keyword evidence="3 5" id="KW-0285">Flavoprotein</keyword>
<reference evidence="7" key="1">
    <citation type="submission" date="2022-10" db="EMBL/GenBank/DDBJ databases">
        <title>The complete genomes of actinobacterial strains from the NBC collection.</title>
        <authorList>
            <person name="Joergensen T.S."/>
            <person name="Alvarez Arevalo M."/>
            <person name="Sterndorff E.B."/>
            <person name="Faurdal D."/>
            <person name="Vuksanovic O."/>
            <person name="Mourched A.-S."/>
            <person name="Charusanti P."/>
            <person name="Shaw S."/>
            <person name="Blin K."/>
            <person name="Weber T."/>
        </authorList>
    </citation>
    <scope>NUCLEOTIDE SEQUENCE</scope>
    <source>
        <strain evidence="7">NBC_01482</strain>
    </source>
</reference>
<name>A0ABZ1Z0U3_9NOCA</name>
<dbReference type="PANTHER" id="PTHR11552">
    <property type="entry name" value="GLUCOSE-METHANOL-CHOLINE GMC OXIDOREDUCTASE"/>
    <property type="match status" value="1"/>
</dbReference>
<gene>
    <name evidence="7" type="primary">mftG</name>
    <name evidence="7" type="ORF">OG563_13690</name>
</gene>
<dbReference type="EC" id="1.-.-.-" evidence="7"/>
<dbReference type="InterPro" id="IPR036188">
    <property type="entry name" value="FAD/NAD-bd_sf"/>
</dbReference>
<evidence type="ECO:0000256" key="2">
    <source>
        <dbReference type="ARBA" id="ARBA00010790"/>
    </source>
</evidence>
<dbReference type="SUPFAM" id="SSF54373">
    <property type="entry name" value="FAD-linked reductases, C-terminal domain"/>
    <property type="match status" value="1"/>
</dbReference>
<accession>A0ABZ1Z0U3</accession>
<evidence type="ECO:0000256" key="4">
    <source>
        <dbReference type="ARBA" id="ARBA00022827"/>
    </source>
</evidence>